<reference evidence="1" key="1">
    <citation type="journal article" date="2014" name="Front. Microbiol.">
        <title>High frequency of phylogenetically diverse reductive dehalogenase-homologous genes in deep subseafloor sedimentary metagenomes.</title>
        <authorList>
            <person name="Kawai M."/>
            <person name="Futagami T."/>
            <person name="Toyoda A."/>
            <person name="Takaki Y."/>
            <person name="Nishi S."/>
            <person name="Hori S."/>
            <person name="Arai W."/>
            <person name="Tsubouchi T."/>
            <person name="Morono Y."/>
            <person name="Uchiyama I."/>
            <person name="Ito T."/>
            <person name="Fujiyama A."/>
            <person name="Inagaki F."/>
            <person name="Takami H."/>
        </authorList>
    </citation>
    <scope>NUCLEOTIDE SEQUENCE</scope>
    <source>
        <strain evidence="1">Expedition CK06-06</strain>
    </source>
</reference>
<comment type="caution">
    <text evidence="1">The sequence shown here is derived from an EMBL/GenBank/DDBJ whole genome shotgun (WGS) entry which is preliminary data.</text>
</comment>
<accession>X1SL05</accession>
<name>X1SL05_9ZZZZ</name>
<dbReference type="EMBL" id="BARW01015340">
    <property type="protein sequence ID" value="GAI93628.1"/>
    <property type="molecule type" value="Genomic_DNA"/>
</dbReference>
<dbReference type="AlphaFoldDB" id="X1SL05"/>
<protein>
    <submittedName>
        <fullName evidence="1">Uncharacterized protein</fullName>
    </submittedName>
</protein>
<proteinExistence type="predicted"/>
<sequence>TIKQTLATLSKFTSGDIIKAFTGRMISRGSAISLLEKIGIKPEDADYIVATAEYKRTWAFTDQRISGIRNMYKKRMYDENETRDKLARLNLPSDQINVLMEQWLYEKKEELDATWTTAQTLNFLKKGIITSARARRELHLNGYDAEHIKVFFENLIWTKPTV</sequence>
<feature type="non-terminal residue" evidence="1">
    <location>
        <position position="1"/>
    </location>
</feature>
<evidence type="ECO:0000313" key="1">
    <source>
        <dbReference type="EMBL" id="GAI93628.1"/>
    </source>
</evidence>
<gene>
    <name evidence="1" type="ORF">S12H4_26951</name>
</gene>
<organism evidence="1">
    <name type="scientific">marine sediment metagenome</name>
    <dbReference type="NCBI Taxonomy" id="412755"/>
    <lineage>
        <taxon>unclassified sequences</taxon>
        <taxon>metagenomes</taxon>
        <taxon>ecological metagenomes</taxon>
    </lineage>
</organism>